<keyword evidence="11" id="KW-1185">Reference proteome</keyword>
<dbReference type="EMBL" id="CAJVPI010000175">
    <property type="protein sequence ID" value="CAG8495055.1"/>
    <property type="molecule type" value="Genomic_DNA"/>
</dbReference>
<dbReference type="PIRSF" id="PIRSF000022">
    <property type="entry name" value="Bc1_14K"/>
    <property type="match status" value="1"/>
</dbReference>
<keyword evidence="7 9" id="KW-0496">Mitochondrion</keyword>
<evidence type="ECO:0000313" key="11">
    <source>
        <dbReference type="Proteomes" id="UP000789739"/>
    </source>
</evidence>
<reference evidence="10" key="1">
    <citation type="submission" date="2021-06" db="EMBL/GenBank/DDBJ databases">
        <authorList>
            <person name="Kallberg Y."/>
            <person name="Tangrot J."/>
            <person name="Rosling A."/>
        </authorList>
    </citation>
    <scope>NUCLEOTIDE SEQUENCE</scope>
    <source>
        <strain evidence="10">BR232B</strain>
    </source>
</reference>
<keyword evidence="4 9" id="KW-0679">Respiratory chain</keyword>
<dbReference type="FunFam" id="1.10.1090.10:FF:000001">
    <property type="entry name" value="Cytochrome b-c1 complex subunit 7"/>
    <property type="match status" value="1"/>
</dbReference>
<sequence>MSTLSLYKFVAKRPFLTNLLKPVANSYANLSGYRKLGLRYDDIIMEENETVQKALKRLTVEEENSRVMRYRIAFQQSLQQTILPKEQWTKPEDDIRYLTPHINEVVAEEKEREAFDALKIIKN</sequence>
<name>A0A9N8WN38_9GLOM</name>
<organism evidence="10 11">
    <name type="scientific">Paraglomus brasilianum</name>
    <dbReference type="NCBI Taxonomy" id="144538"/>
    <lineage>
        <taxon>Eukaryota</taxon>
        <taxon>Fungi</taxon>
        <taxon>Fungi incertae sedis</taxon>
        <taxon>Mucoromycota</taxon>
        <taxon>Glomeromycotina</taxon>
        <taxon>Glomeromycetes</taxon>
        <taxon>Paraglomerales</taxon>
        <taxon>Paraglomeraceae</taxon>
        <taxon>Paraglomus</taxon>
    </lineage>
</organism>
<comment type="similarity">
    <text evidence="2 9">Belongs to the UQCRB/QCR7 family.</text>
</comment>
<dbReference type="Proteomes" id="UP000789739">
    <property type="component" value="Unassembled WGS sequence"/>
</dbReference>
<dbReference type="GO" id="GO:0045275">
    <property type="term" value="C:respiratory chain complex III"/>
    <property type="evidence" value="ECO:0007669"/>
    <property type="project" value="InterPro"/>
</dbReference>
<dbReference type="PANTHER" id="PTHR12022">
    <property type="entry name" value="UBIQUINOL-CYTOCHROME C REDUCTASE COMPLEX 14 KD PROTEIN"/>
    <property type="match status" value="1"/>
</dbReference>
<dbReference type="OrthoDB" id="425749at2759"/>
<dbReference type="SUPFAM" id="SSF81524">
    <property type="entry name" value="14 kDa protein of cytochrome bc1 complex (Ubiquinol-cytochrome c reductase)"/>
    <property type="match status" value="1"/>
</dbReference>
<keyword evidence="6 9" id="KW-0249">Electron transport</keyword>
<evidence type="ECO:0000256" key="3">
    <source>
        <dbReference type="ARBA" id="ARBA00022448"/>
    </source>
</evidence>
<comment type="subcellular location">
    <subcellularLocation>
        <location evidence="1">Mitochondrion inner membrane</location>
        <topology evidence="1">Peripheral membrane protein</topology>
        <orientation evidence="1">Matrix side</orientation>
    </subcellularLocation>
</comment>
<evidence type="ECO:0000256" key="8">
    <source>
        <dbReference type="ARBA" id="ARBA00023136"/>
    </source>
</evidence>
<keyword evidence="8 9" id="KW-0472">Membrane</keyword>
<evidence type="ECO:0000256" key="6">
    <source>
        <dbReference type="ARBA" id="ARBA00022982"/>
    </source>
</evidence>
<comment type="caution">
    <text evidence="10">The sequence shown here is derived from an EMBL/GenBank/DDBJ whole genome shotgun (WGS) entry which is preliminary data.</text>
</comment>
<gene>
    <name evidence="10" type="ORF">PBRASI_LOCUS2309</name>
</gene>
<dbReference type="Gene3D" id="1.10.1090.10">
    <property type="entry name" value="Cytochrome b-c1 complex subunit 7"/>
    <property type="match status" value="1"/>
</dbReference>
<dbReference type="GO" id="GO:0006122">
    <property type="term" value="P:mitochondrial electron transport, ubiquinol to cytochrome c"/>
    <property type="evidence" value="ECO:0007669"/>
    <property type="project" value="InterPro"/>
</dbReference>
<dbReference type="GO" id="GO:0005743">
    <property type="term" value="C:mitochondrial inner membrane"/>
    <property type="evidence" value="ECO:0007669"/>
    <property type="project" value="UniProtKB-SubCell"/>
</dbReference>
<protein>
    <recommendedName>
        <fullName evidence="9">Cytochrome b-c1 complex subunit 7</fullName>
    </recommendedName>
</protein>
<evidence type="ECO:0000256" key="1">
    <source>
        <dbReference type="ARBA" id="ARBA00004443"/>
    </source>
</evidence>
<dbReference type="InterPro" id="IPR036544">
    <property type="entry name" value="QCR7_sf"/>
</dbReference>
<proteinExistence type="inferred from homology"/>
<dbReference type="PANTHER" id="PTHR12022:SF0">
    <property type="entry name" value="CYTOCHROME B-C1 COMPLEX SUBUNIT 7"/>
    <property type="match status" value="1"/>
</dbReference>
<keyword evidence="5 9" id="KW-0999">Mitochondrion inner membrane</keyword>
<dbReference type="AlphaFoldDB" id="A0A9N8WN38"/>
<dbReference type="Pfam" id="PF02271">
    <property type="entry name" value="UCR_14kD"/>
    <property type="match status" value="1"/>
</dbReference>
<evidence type="ECO:0000256" key="2">
    <source>
        <dbReference type="ARBA" id="ARBA00008554"/>
    </source>
</evidence>
<evidence type="ECO:0000256" key="7">
    <source>
        <dbReference type="ARBA" id="ARBA00023128"/>
    </source>
</evidence>
<accession>A0A9N8WN38</accession>
<evidence type="ECO:0000313" key="10">
    <source>
        <dbReference type="EMBL" id="CAG8495055.1"/>
    </source>
</evidence>
<dbReference type="InterPro" id="IPR003197">
    <property type="entry name" value="QCR7"/>
</dbReference>
<evidence type="ECO:0000256" key="9">
    <source>
        <dbReference type="PIRNR" id="PIRNR000022"/>
    </source>
</evidence>
<evidence type="ECO:0000256" key="4">
    <source>
        <dbReference type="ARBA" id="ARBA00022660"/>
    </source>
</evidence>
<comment type="function">
    <text evidence="9">Component of the ubiquinol-cytochrome c oxidoreductase, a multisubunit transmembrane complex that is part of the mitochondrial electron transport chain which drives oxidative phosphorylation.</text>
</comment>
<keyword evidence="3 9" id="KW-0813">Transport</keyword>
<evidence type="ECO:0000256" key="5">
    <source>
        <dbReference type="ARBA" id="ARBA00022792"/>
    </source>
</evidence>